<organism evidence="4 5">
    <name type="scientific">Maribacter dokdonensis</name>
    <dbReference type="NCBI Taxonomy" id="320912"/>
    <lineage>
        <taxon>Bacteria</taxon>
        <taxon>Pseudomonadati</taxon>
        <taxon>Bacteroidota</taxon>
        <taxon>Flavobacteriia</taxon>
        <taxon>Flavobacteriales</taxon>
        <taxon>Flavobacteriaceae</taxon>
        <taxon>Maribacter</taxon>
    </lineage>
</organism>
<dbReference type="Pfam" id="PF00884">
    <property type="entry name" value="Sulfatase"/>
    <property type="match status" value="1"/>
</dbReference>
<dbReference type="RefSeq" id="WP_083365686.1">
    <property type="nucleotide sequence ID" value="NZ_FNTB01000001.1"/>
</dbReference>
<dbReference type="InterPro" id="IPR050738">
    <property type="entry name" value="Sulfatase"/>
</dbReference>
<feature type="domain" description="Sulfatase N-terminal" evidence="3">
    <location>
        <begin position="28"/>
        <end position="308"/>
    </location>
</feature>
<dbReference type="GO" id="GO:0004065">
    <property type="term" value="F:arylsulfatase activity"/>
    <property type="evidence" value="ECO:0007669"/>
    <property type="project" value="TreeGrafter"/>
</dbReference>
<evidence type="ECO:0000256" key="2">
    <source>
        <dbReference type="ARBA" id="ARBA00022801"/>
    </source>
</evidence>
<gene>
    <name evidence="4" type="ORF">SAMN05192540_3742</name>
</gene>
<dbReference type="CDD" id="cd16027">
    <property type="entry name" value="SGSH"/>
    <property type="match status" value="1"/>
</dbReference>
<keyword evidence="2" id="KW-0378">Hydrolase</keyword>
<dbReference type="Proteomes" id="UP000183038">
    <property type="component" value="Unassembled WGS sequence"/>
</dbReference>
<evidence type="ECO:0000259" key="3">
    <source>
        <dbReference type="Pfam" id="PF00884"/>
    </source>
</evidence>
<dbReference type="OrthoDB" id="9789742at2"/>
<dbReference type="PANTHER" id="PTHR42693:SF53">
    <property type="entry name" value="ENDO-4-O-SULFATASE"/>
    <property type="match status" value="1"/>
</dbReference>
<reference evidence="4 5" key="1">
    <citation type="submission" date="2016-10" db="EMBL/GenBank/DDBJ databases">
        <authorList>
            <person name="de Groot N.N."/>
        </authorList>
    </citation>
    <scope>NUCLEOTIDE SEQUENCE [LARGE SCALE GENOMIC DNA]</scope>
    <source>
        <strain evidence="4 5">MAR_2009_71</strain>
    </source>
</reference>
<evidence type="ECO:0000313" key="4">
    <source>
        <dbReference type="EMBL" id="SEC66125.1"/>
    </source>
</evidence>
<name>A0A1H4UBT4_9FLAO</name>
<dbReference type="EMBL" id="FNTB01000001">
    <property type="protein sequence ID" value="SEC66125.1"/>
    <property type="molecule type" value="Genomic_DNA"/>
</dbReference>
<evidence type="ECO:0000313" key="5">
    <source>
        <dbReference type="Proteomes" id="UP000183038"/>
    </source>
</evidence>
<protein>
    <submittedName>
        <fullName evidence="4">Arylsulfatase A</fullName>
    </submittedName>
</protein>
<dbReference type="InterPro" id="IPR017850">
    <property type="entry name" value="Alkaline_phosphatase_core_sf"/>
</dbReference>
<dbReference type="Gene3D" id="3.40.720.10">
    <property type="entry name" value="Alkaline Phosphatase, subunit A"/>
    <property type="match status" value="1"/>
</dbReference>
<dbReference type="PANTHER" id="PTHR42693">
    <property type="entry name" value="ARYLSULFATASE FAMILY MEMBER"/>
    <property type="match status" value="1"/>
</dbReference>
<dbReference type="SUPFAM" id="SSF53649">
    <property type="entry name" value="Alkaline phosphatase-like"/>
    <property type="match status" value="1"/>
</dbReference>
<accession>A0A1H4UBT4</accession>
<proteinExistence type="inferred from homology"/>
<evidence type="ECO:0000256" key="1">
    <source>
        <dbReference type="ARBA" id="ARBA00008779"/>
    </source>
</evidence>
<dbReference type="InterPro" id="IPR000917">
    <property type="entry name" value="Sulfatase_N"/>
</dbReference>
<sequence length="494" mass="57171">MRLKIRFFCLLLCTVQFLMSQKNSKKLPNIIWIMAEDISLDLACYGTKAVKTPNLDQMAADGIRFNNCFVTNPICSPSRSAMILGTHQQKSNTHNHRSNREVVLPKPFVPFTQLLRDAGYTTILGHKDVRGKGRKIDVNFKHTAIGTWDGESNFGIYDKYDEFLPKDAPFFSQITLNVTHRGDWWDEIRAKSKHPVNPNDVELPPYLADDPVIRLDWAKYLDQMEYMDAEIGILFKELEEKGLAENTVVIFIGDNGRCNIRGKGYLHDSGLRIPLLVKWPKEIDKGQIDDRIVSSTDITATILDLAQVKIPDFMTGKSFLDENFDRTEVFASRDLWDEIPEKSKAITTNKFKYIRNFKPEIPWDAHQAYLEFYRPAVHVMRSLKEQGKLNKNELLFFGLKPAEELYDLEKDPFELNNLVLDVEYAAVVQKMRQQTLDYNEAFKPIGDTYDPVHAESVDVLEWVKKERPKEYQRMLAGEEIGFHKMSNEYKETIK</sequence>
<comment type="similarity">
    <text evidence="1">Belongs to the sulfatase family.</text>
</comment>
<dbReference type="AlphaFoldDB" id="A0A1H4UBT4"/>